<gene>
    <name evidence="1" type="ORF">G4L40_03095</name>
</gene>
<organism evidence="1 2">
    <name type="scientific">Flavobacterium celericrescens</name>
    <dbReference type="NCBI Taxonomy" id="2709780"/>
    <lineage>
        <taxon>Bacteria</taxon>
        <taxon>Pseudomonadati</taxon>
        <taxon>Bacteroidota</taxon>
        <taxon>Flavobacteriia</taxon>
        <taxon>Flavobacteriales</taxon>
        <taxon>Flavobacteriaceae</taxon>
        <taxon>Flavobacterium</taxon>
    </lineage>
</organism>
<dbReference type="RefSeq" id="WP_166235702.1">
    <property type="nucleotide sequence ID" value="NZ_JAAJBV010000002.1"/>
</dbReference>
<keyword evidence="2" id="KW-1185">Reference proteome</keyword>
<protein>
    <submittedName>
        <fullName evidence="1">Uncharacterized protein</fullName>
    </submittedName>
</protein>
<sequence>MKINGYKFGHPVFGDPDYYDFKPICNIENKIENNNFIITSEEINFGNNEKIIDMIQKNEAKVIAEIFCTHTMFRKVFEQEFQFNISIPLDYLKNKVEVVLLVIANIDLPNYKNQAIKKELRDLDFYVEKGEILAYLGEYNFELDLNGTSLDSIIKIRSSNNNTEKRVQYIYSGDSIVIELPIKEFDALKQFSENPDYQKLLISSLLQPALIHACYKLSNEDYEEKSWSRVLKIHWSRMQKDSEFPSIDEVPSFIEDLLSKPTNSLLETLAEMDNKQKNTEFE</sequence>
<accession>A0ABX0IBK6</accession>
<evidence type="ECO:0000313" key="1">
    <source>
        <dbReference type="EMBL" id="NHM03688.1"/>
    </source>
</evidence>
<name>A0ABX0IBK6_9FLAO</name>
<proteinExistence type="predicted"/>
<dbReference type="Proteomes" id="UP000761423">
    <property type="component" value="Unassembled WGS sequence"/>
</dbReference>
<evidence type="ECO:0000313" key="2">
    <source>
        <dbReference type="Proteomes" id="UP000761423"/>
    </source>
</evidence>
<dbReference type="EMBL" id="JAAJBV010000002">
    <property type="protein sequence ID" value="NHM03688.1"/>
    <property type="molecule type" value="Genomic_DNA"/>
</dbReference>
<reference evidence="1 2" key="1">
    <citation type="submission" date="2020-02" db="EMBL/GenBank/DDBJ databases">
        <authorList>
            <person name="Chen W.-M."/>
        </authorList>
    </citation>
    <scope>NUCLEOTIDE SEQUENCE [LARGE SCALE GENOMIC DNA]</scope>
    <source>
        <strain evidence="1 2">TWA-26</strain>
    </source>
</reference>
<comment type="caution">
    <text evidence="1">The sequence shown here is derived from an EMBL/GenBank/DDBJ whole genome shotgun (WGS) entry which is preliminary data.</text>
</comment>